<dbReference type="PANTHER" id="PTHR43179">
    <property type="entry name" value="RHAMNOSYLTRANSFERASE WBBL"/>
    <property type="match status" value="1"/>
</dbReference>
<protein>
    <submittedName>
        <fullName evidence="6">Glycosyl transferase</fullName>
    </submittedName>
    <submittedName>
        <fullName evidence="5">Glycosyltransferase-like protein, family 2</fullName>
    </submittedName>
</protein>
<feature type="domain" description="Glycosyltransferase 2-like" evidence="4">
    <location>
        <begin position="11"/>
        <end position="181"/>
    </location>
</feature>
<reference evidence="6" key="2">
    <citation type="submission" date="2016-05" db="EMBL/GenBank/DDBJ databases">
        <authorList>
            <person name="Lavstsen T."/>
            <person name="Jespersen J.S."/>
        </authorList>
    </citation>
    <scope>NUCLEOTIDE SEQUENCE [LARGE SCALE GENOMIC DNA]</scope>
    <source>
        <strain evidence="6">U25</strain>
    </source>
</reference>
<accession>A0A0A7V015</accession>
<keyword evidence="8" id="KW-1185">Reference proteome</keyword>
<evidence type="ECO:0000256" key="1">
    <source>
        <dbReference type="ARBA" id="ARBA00006739"/>
    </source>
</evidence>
<dbReference type="EMBL" id="CP007026">
    <property type="protein sequence ID" value="AJA92387.1"/>
    <property type="molecule type" value="Genomic_DNA"/>
</dbReference>
<reference evidence="8" key="3">
    <citation type="submission" date="2016-05" db="EMBL/GenBank/DDBJ databases">
        <authorList>
            <person name="Dupont C."/>
            <person name="Santoro A."/>
        </authorList>
    </citation>
    <scope>NUCLEOTIDE SEQUENCE [LARGE SCALE GENOMIC DNA]</scope>
    <source>
        <strain evidence="8">U25</strain>
    </source>
</reference>
<keyword evidence="3 5" id="KW-0808">Transferase</keyword>
<evidence type="ECO:0000313" key="6">
    <source>
        <dbReference type="EMBL" id="PTL87417.1"/>
    </source>
</evidence>
<keyword evidence="2" id="KW-0328">Glycosyltransferase</keyword>
<dbReference type="Gene3D" id="3.90.550.10">
    <property type="entry name" value="Spore Coat Polysaccharide Biosynthesis Protein SpsA, Chain A"/>
    <property type="match status" value="1"/>
</dbReference>
<gene>
    <name evidence="6" type="ORF">A7X95_05865</name>
    <name evidence="5" type="ORF">T478_0161</name>
</gene>
<dbReference type="Proteomes" id="UP000030944">
    <property type="component" value="Chromosome"/>
</dbReference>
<dbReference type="EMBL" id="LXWN01000002">
    <property type="protein sequence ID" value="PTL87417.1"/>
    <property type="molecule type" value="Genomic_DNA"/>
</dbReference>
<organism evidence="5 7">
    <name type="scientific">Candidatus Nitrosopelagicus brevis</name>
    <dbReference type="NCBI Taxonomy" id="1410606"/>
    <lineage>
        <taxon>Archaea</taxon>
        <taxon>Nitrososphaerota</taxon>
    </lineage>
</organism>
<dbReference type="AlphaFoldDB" id="A0A0A7V015"/>
<dbReference type="SUPFAM" id="SSF53448">
    <property type="entry name" value="Nucleotide-diphospho-sugar transferases"/>
    <property type="match status" value="1"/>
</dbReference>
<dbReference type="HOGENOM" id="CLU_023845_4_0_2"/>
<dbReference type="InterPro" id="IPR001173">
    <property type="entry name" value="Glyco_trans_2-like"/>
</dbReference>
<reference evidence="6 8" key="4">
    <citation type="submission" date="2018-04" db="EMBL/GenBank/DDBJ databases">
        <title>Transcriptomics of ammonia oxidizing archaea.</title>
        <authorList>
            <person name="Carini P."/>
        </authorList>
    </citation>
    <scope>NUCLEOTIDE SEQUENCE [LARGE SCALE GENOMIC DNA]</scope>
    <source>
        <strain evidence="6 8">U25</strain>
    </source>
</reference>
<evidence type="ECO:0000256" key="2">
    <source>
        <dbReference type="ARBA" id="ARBA00022676"/>
    </source>
</evidence>
<sequence>MESNDENPLISIIILNYNAGKLLEECVDSIYHSNYKNYEIIIVDNNSTDSSHIECKEKFPLIDLIENKKNYGYCEGNNIGIRKSKGKFVIILNPDTIVDPNWMNELLLGHQKFGDGIYQPKFLTIDNESIIQSTGNMIQLFGFGYSRNKGDKDEQQFNNMETVNYASGTCLFTSKKIFEKLEFFDSFLFAYHDDLDLCWRASMQGIQSYYVPTSIVFHPSEGFSFKWSNFKFFLLERNRLYCLFTHYSRSTILKLFPSLILVDFAVSFFYLKNGLFYEKIKASFSIIKNLGTIQSRYNKIQKTRTVNDKEIIFNFKNEVILPKGTNIKNKIPFNSILRVLSKLSRMAI</sequence>
<comment type="similarity">
    <text evidence="1">Belongs to the glycosyltransferase 2 family.</text>
</comment>
<reference evidence="5 7" key="1">
    <citation type="journal article" date="2015" name="Proc. Natl. Acad. Sci. U.S.A.">
        <title>Genomic and proteomic characterization of "Candidatus Nitrosopelagicus brevis": An ammonia-oxidizing archaeon from the open ocean.</title>
        <authorList>
            <person name="Santoro A.E."/>
            <person name="Dupont C.L."/>
            <person name="Richter R.A."/>
            <person name="Craig M.T."/>
            <person name="Carini P."/>
            <person name="McIlvin M.R."/>
            <person name="Yang Y."/>
            <person name="Orsi W.D."/>
            <person name="Moran D.M."/>
            <person name="Saito M.A."/>
        </authorList>
    </citation>
    <scope>NUCLEOTIDE SEQUENCE [LARGE SCALE GENOMIC DNA]</scope>
    <source>
        <strain evidence="5">CN25</strain>
        <strain evidence="7">V2</strain>
    </source>
</reference>
<dbReference type="GeneID" id="24816058"/>
<evidence type="ECO:0000313" key="5">
    <source>
        <dbReference type="EMBL" id="AJA92387.1"/>
    </source>
</evidence>
<proteinExistence type="inferred from homology"/>
<evidence type="ECO:0000313" key="8">
    <source>
        <dbReference type="Proteomes" id="UP000241022"/>
    </source>
</evidence>
<dbReference type="GO" id="GO:0016757">
    <property type="term" value="F:glycosyltransferase activity"/>
    <property type="evidence" value="ECO:0007669"/>
    <property type="project" value="UniProtKB-KW"/>
</dbReference>
<dbReference type="PANTHER" id="PTHR43179:SF12">
    <property type="entry name" value="GALACTOFURANOSYLTRANSFERASE GLFT2"/>
    <property type="match status" value="1"/>
</dbReference>
<dbReference type="InterPro" id="IPR029044">
    <property type="entry name" value="Nucleotide-diphossugar_trans"/>
</dbReference>
<dbReference type="Pfam" id="PF00535">
    <property type="entry name" value="Glycos_transf_2"/>
    <property type="match status" value="1"/>
</dbReference>
<dbReference type="Proteomes" id="UP000241022">
    <property type="component" value="Unassembled WGS sequence"/>
</dbReference>
<dbReference type="STRING" id="1410606.T478_0161"/>
<dbReference type="OrthoDB" id="46222at2157"/>
<evidence type="ECO:0000256" key="3">
    <source>
        <dbReference type="ARBA" id="ARBA00022679"/>
    </source>
</evidence>
<dbReference type="CDD" id="cd04186">
    <property type="entry name" value="GT_2_like_c"/>
    <property type="match status" value="1"/>
</dbReference>
<dbReference type="KEGG" id="nbv:T478_0161"/>
<evidence type="ECO:0000259" key="4">
    <source>
        <dbReference type="Pfam" id="PF00535"/>
    </source>
</evidence>
<evidence type="ECO:0000313" key="7">
    <source>
        <dbReference type="Proteomes" id="UP000030944"/>
    </source>
</evidence>
<name>A0A0A7V015_9ARCH</name>
<dbReference type="RefSeq" id="WP_048104418.1">
    <property type="nucleotide sequence ID" value="NZ_CP007026.1"/>
</dbReference>